<comment type="caution">
    <text evidence="3">The sequence shown here is derived from an EMBL/GenBank/DDBJ whole genome shotgun (WGS) entry which is preliminary data.</text>
</comment>
<feature type="domain" description="Glycosyl transferase family 1" evidence="2">
    <location>
        <begin position="168"/>
        <end position="270"/>
    </location>
</feature>
<organism evidence="3 4">
    <name type="scientific">Neobacillus ginsengisoli</name>
    <dbReference type="NCBI Taxonomy" id="904295"/>
    <lineage>
        <taxon>Bacteria</taxon>
        <taxon>Bacillati</taxon>
        <taxon>Bacillota</taxon>
        <taxon>Bacilli</taxon>
        <taxon>Bacillales</taxon>
        <taxon>Bacillaceae</taxon>
        <taxon>Neobacillus</taxon>
    </lineage>
</organism>
<proteinExistence type="predicted"/>
<dbReference type="PANTHER" id="PTHR46401:SF2">
    <property type="entry name" value="GLYCOSYLTRANSFERASE WBBK-RELATED"/>
    <property type="match status" value="1"/>
</dbReference>
<dbReference type="PANTHER" id="PTHR46401">
    <property type="entry name" value="GLYCOSYLTRANSFERASE WBBK-RELATED"/>
    <property type="match status" value="1"/>
</dbReference>
<gene>
    <name evidence="3" type="ORF">J2S10_004335</name>
</gene>
<reference evidence="3 4" key="1">
    <citation type="submission" date="2023-07" db="EMBL/GenBank/DDBJ databases">
        <title>Genomic Encyclopedia of Type Strains, Phase IV (KMG-IV): sequencing the most valuable type-strain genomes for metagenomic binning, comparative biology and taxonomic classification.</title>
        <authorList>
            <person name="Goeker M."/>
        </authorList>
    </citation>
    <scope>NUCLEOTIDE SEQUENCE [LARGE SCALE GENOMIC DNA]</scope>
    <source>
        <strain evidence="3 4">DSM 27594</strain>
    </source>
</reference>
<dbReference type="EMBL" id="JAUSTW010000008">
    <property type="protein sequence ID" value="MDQ0201129.1"/>
    <property type="molecule type" value="Genomic_DNA"/>
</dbReference>
<keyword evidence="1" id="KW-0808">Transferase</keyword>
<dbReference type="Pfam" id="PF00534">
    <property type="entry name" value="Glycos_transf_1"/>
    <property type="match status" value="1"/>
</dbReference>
<dbReference type="RefSeq" id="WP_307412142.1">
    <property type="nucleotide sequence ID" value="NZ_JAUSTW010000008.1"/>
</dbReference>
<evidence type="ECO:0000313" key="3">
    <source>
        <dbReference type="EMBL" id="MDQ0201129.1"/>
    </source>
</evidence>
<dbReference type="Proteomes" id="UP001224122">
    <property type="component" value="Unassembled WGS sequence"/>
</dbReference>
<dbReference type="Gene3D" id="3.40.50.2000">
    <property type="entry name" value="Glycogen Phosphorylase B"/>
    <property type="match status" value="1"/>
</dbReference>
<evidence type="ECO:0000256" key="1">
    <source>
        <dbReference type="ARBA" id="ARBA00022679"/>
    </source>
</evidence>
<keyword evidence="4" id="KW-1185">Reference proteome</keyword>
<dbReference type="SUPFAM" id="SSF53756">
    <property type="entry name" value="UDP-Glycosyltransferase/glycogen phosphorylase"/>
    <property type="match status" value="1"/>
</dbReference>
<protein>
    <recommendedName>
        <fullName evidence="2">Glycosyl transferase family 1 domain-containing protein</fullName>
    </recommendedName>
</protein>
<evidence type="ECO:0000259" key="2">
    <source>
        <dbReference type="Pfam" id="PF00534"/>
    </source>
</evidence>
<accession>A0ABT9Y054</accession>
<sequence length="349" mass="40486">MKKVGLVMRKIQYTESQGPRVFADRLKQICKEFGVDIVFISPDRHVSGYDWIPGYEHEKGDLVNYDIVLDKINSENIDHVIYTVSGFTYLKMFIKNSVLFPHSFPDPALTGYEMMKPFYQIVDKAIVQTEFLKRELDTKFGVKDVTVIPIGFNESLAEKYFDPSQIVDNRVLWIGRDEENRRPDLVFEYARKNPDKEVFMVFGGLRYKESIKRYKIPGNVNLQFALTQDEIFSLMNTAKVYWSSSKFDTFAMPLSEALAMGKIVVKPEHPCYDHISSKHTFSGNEKNWFELVNMAAASSKRISFENRQYAFEHFSSKVMKQGYRDFFDQWFSNSGKPEAELSAALAKMN</sequence>
<name>A0ABT9Y054_9BACI</name>
<dbReference type="InterPro" id="IPR001296">
    <property type="entry name" value="Glyco_trans_1"/>
</dbReference>
<evidence type="ECO:0000313" key="4">
    <source>
        <dbReference type="Proteomes" id="UP001224122"/>
    </source>
</evidence>